<keyword evidence="3" id="KW-0813">Transport</keyword>
<keyword evidence="4" id="KW-1003">Cell membrane</keyword>
<evidence type="ECO:0000256" key="8">
    <source>
        <dbReference type="SAM" id="Phobius"/>
    </source>
</evidence>
<feature type="transmembrane region" description="Helical" evidence="8">
    <location>
        <begin position="85"/>
        <end position="110"/>
    </location>
</feature>
<comment type="caution">
    <text evidence="9">The sequence shown here is derived from an EMBL/GenBank/DDBJ whole genome shotgun (WGS) entry which is preliminary data.</text>
</comment>
<feature type="transmembrane region" description="Helical" evidence="8">
    <location>
        <begin position="306"/>
        <end position="325"/>
    </location>
</feature>
<dbReference type="GO" id="GO:0055085">
    <property type="term" value="P:transmembrane transport"/>
    <property type="evidence" value="ECO:0007669"/>
    <property type="project" value="TreeGrafter"/>
</dbReference>
<organism evidence="9 10">
    <name type="scientific">Butyricicoccus pullicaecorum</name>
    <dbReference type="NCBI Taxonomy" id="501571"/>
    <lineage>
        <taxon>Bacteria</taxon>
        <taxon>Bacillati</taxon>
        <taxon>Bacillota</taxon>
        <taxon>Clostridia</taxon>
        <taxon>Eubacteriales</taxon>
        <taxon>Butyricicoccaceae</taxon>
        <taxon>Butyricicoccus</taxon>
    </lineage>
</organism>
<comment type="subcellular location">
    <subcellularLocation>
        <location evidence="1">Cell membrane</location>
        <topology evidence="1">Multi-pass membrane protein</topology>
    </subcellularLocation>
</comment>
<evidence type="ECO:0000256" key="6">
    <source>
        <dbReference type="ARBA" id="ARBA00022989"/>
    </source>
</evidence>
<evidence type="ECO:0000256" key="5">
    <source>
        <dbReference type="ARBA" id="ARBA00022692"/>
    </source>
</evidence>
<dbReference type="EMBL" id="NFKK01000003">
    <property type="protein sequence ID" value="OUP53697.1"/>
    <property type="molecule type" value="Genomic_DNA"/>
</dbReference>
<sequence>MDFNRKNMQHLMFLIAFGIILFLGLQNISVWTGTISTIFRFLMPFLIGCTIAFIINVPMRAIEHTLFTDKVTRNHSILRKLHRPISLLITLMLIVGIITLMVFIVAPQIANSIGTLSASMPGFIAQITKWGNDLIERYPAITDYVNSSIDTLRQINWTEQLQNLLDFLKNGNLLDNTFSVASSIIGGMTNAVIGLIFAFYLLLQKEKLAAQCKKIMYAWFPEHPVDTALNILRLTQRTFSNFISGQCLEACILGMLFFVSMSIFHFPYAAVTSVVIAFTALIPIFGAFFGCFIGAFLILIANPMQALWFIILFLVLQQIEGNLIYPHVVGSSVGLPSIWVLVAVTTGASTMGILGMLINIPLFSVIYALIRRYTYNRLAKRKVPQDKLR</sequence>
<accession>A0A1Y4LAF4</accession>
<dbReference type="GO" id="GO:0005886">
    <property type="term" value="C:plasma membrane"/>
    <property type="evidence" value="ECO:0007669"/>
    <property type="project" value="UniProtKB-SubCell"/>
</dbReference>
<evidence type="ECO:0000313" key="10">
    <source>
        <dbReference type="Proteomes" id="UP000195897"/>
    </source>
</evidence>
<dbReference type="PANTHER" id="PTHR21716">
    <property type="entry name" value="TRANSMEMBRANE PROTEIN"/>
    <property type="match status" value="1"/>
</dbReference>
<feature type="transmembrane region" description="Helical" evidence="8">
    <location>
        <begin position="178"/>
        <end position="203"/>
    </location>
</feature>
<keyword evidence="7 8" id="KW-0472">Membrane</keyword>
<evidence type="ECO:0000313" key="9">
    <source>
        <dbReference type="EMBL" id="OUP53697.1"/>
    </source>
</evidence>
<dbReference type="Proteomes" id="UP000195897">
    <property type="component" value="Unassembled WGS sequence"/>
</dbReference>
<feature type="transmembrane region" description="Helical" evidence="8">
    <location>
        <begin position="247"/>
        <end position="268"/>
    </location>
</feature>
<protein>
    <submittedName>
        <fullName evidence="9">AI-2E family transporter</fullName>
    </submittedName>
</protein>
<evidence type="ECO:0000256" key="7">
    <source>
        <dbReference type="ARBA" id="ARBA00023136"/>
    </source>
</evidence>
<feature type="transmembrane region" description="Helical" evidence="8">
    <location>
        <begin position="12"/>
        <end position="32"/>
    </location>
</feature>
<feature type="transmembrane region" description="Helical" evidence="8">
    <location>
        <begin position="337"/>
        <end position="370"/>
    </location>
</feature>
<evidence type="ECO:0000256" key="3">
    <source>
        <dbReference type="ARBA" id="ARBA00022448"/>
    </source>
</evidence>
<keyword evidence="6 8" id="KW-1133">Transmembrane helix</keyword>
<comment type="similarity">
    <text evidence="2">Belongs to the autoinducer-2 exporter (AI-2E) (TC 2.A.86) family.</text>
</comment>
<dbReference type="PANTHER" id="PTHR21716:SF53">
    <property type="entry name" value="PERMEASE PERM-RELATED"/>
    <property type="match status" value="1"/>
</dbReference>
<gene>
    <name evidence="9" type="ORF">B5F17_03685</name>
</gene>
<proteinExistence type="inferred from homology"/>
<name>A0A1Y4LAF4_9FIRM</name>
<dbReference type="InterPro" id="IPR002549">
    <property type="entry name" value="AI-2E-like"/>
</dbReference>
<evidence type="ECO:0000256" key="1">
    <source>
        <dbReference type="ARBA" id="ARBA00004651"/>
    </source>
</evidence>
<evidence type="ECO:0000256" key="2">
    <source>
        <dbReference type="ARBA" id="ARBA00009773"/>
    </source>
</evidence>
<reference evidence="10" key="1">
    <citation type="submission" date="2017-04" db="EMBL/GenBank/DDBJ databases">
        <title>Function of individual gut microbiota members based on whole genome sequencing of pure cultures obtained from chicken caecum.</title>
        <authorList>
            <person name="Medvecky M."/>
            <person name="Cejkova D."/>
            <person name="Polansky O."/>
            <person name="Karasova D."/>
            <person name="Kubasova T."/>
            <person name="Cizek A."/>
            <person name="Rychlik I."/>
        </authorList>
    </citation>
    <scope>NUCLEOTIDE SEQUENCE [LARGE SCALE GENOMIC DNA]</scope>
    <source>
        <strain evidence="10">An180</strain>
    </source>
</reference>
<feature type="transmembrane region" description="Helical" evidence="8">
    <location>
        <begin position="274"/>
        <end position="299"/>
    </location>
</feature>
<feature type="transmembrane region" description="Helical" evidence="8">
    <location>
        <begin position="38"/>
        <end position="57"/>
    </location>
</feature>
<dbReference type="Pfam" id="PF01594">
    <property type="entry name" value="AI-2E_transport"/>
    <property type="match status" value="1"/>
</dbReference>
<dbReference type="AlphaFoldDB" id="A0A1Y4LAF4"/>
<evidence type="ECO:0000256" key="4">
    <source>
        <dbReference type="ARBA" id="ARBA00022475"/>
    </source>
</evidence>
<keyword evidence="5 8" id="KW-0812">Transmembrane</keyword>